<name>A0A1X7TYA2_AMPQE</name>
<protein>
    <submittedName>
        <fullName evidence="1">Uncharacterized protein</fullName>
    </submittedName>
</protein>
<dbReference type="EnsemblMetazoa" id="Aqu2.1.20223_001">
    <property type="protein sequence ID" value="Aqu2.1.20223_001"/>
    <property type="gene ID" value="Aqu2.1.20223"/>
</dbReference>
<sequence length="108" mass="12510">MEEYAKGGTERKSFVFSGGFLVPAKRRSEERGVRSWWTSSLSEGHIFLLARSPLAPITIKETPLSFCSVLLLLQLPRDQPHPQQEWMIALLLLSSPLKRIWMRYTYNM</sequence>
<organism evidence="1">
    <name type="scientific">Amphimedon queenslandica</name>
    <name type="common">Sponge</name>
    <dbReference type="NCBI Taxonomy" id="400682"/>
    <lineage>
        <taxon>Eukaryota</taxon>
        <taxon>Metazoa</taxon>
        <taxon>Porifera</taxon>
        <taxon>Demospongiae</taxon>
        <taxon>Heteroscleromorpha</taxon>
        <taxon>Haplosclerida</taxon>
        <taxon>Niphatidae</taxon>
        <taxon>Amphimedon</taxon>
    </lineage>
</organism>
<accession>A0A1X7TYA2</accession>
<dbReference type="AlphaFoldDB" id="A0A1X7TYA2"/>
<reference evidence="1" key="1">
    <citation type="submission" date="2017-05" db="UniProtKB">
        <authorList>
            <consortium name="EnsemblMetazoa"/>
        </authorList>
    </citation>
    <scope>IDENTIFICATION</scope>
</reference>
<dbReference type="InParanoid" id="A0A1X7TYA2"/>
<proteinExistence type="predicted"/>
<evidence type="ECO:0000313" key="1">
    <source>
        <dbReference type="EnsemblMetazoa" id="Aqu2.1.20223_001"/>
    </source>
</evidence>